<feature type="domain" description="Arginine repressor C-terminal" evidence="11">
    <location>
        <begin position="96"/>
        <end position="161"/>
    </location>
</feature>
<dbReference type="PANTHER" id="PTHR34471">
    <property type="entry name" value="ARGININE REPRESSOR"/>
    <property type="match status" value="1"/>
</dbReference>
<dbReference type="GO" id="GO:0005737">
    <property type="term" value="C:cytoplasm"/>
    <property type="evidence" value="ECO:0007669"/>
    <property type="project" value="UniProtKB-SubCell"/>
</dbReference>
<gene>
    <name evidence="8" type="primary">argR</name>
    <name evidence="12" type="ORF">FH969_00025</name>
</gene>
<dbReference type="AlphaFoldDB" id="A0A5C5BG01"/>
<dbReference type="InterPro" id="IPR036388">
    <property type="entry name" value="WH-like_DNA-bd_sf"/>
</dbReference>
<dbReference type="GO" id="GO:0051259">
    <property type="term" value="P:protein complex oligomerization"/>
    <property type="evidence" value="ECO:0007669"/>
    <property type="project" value="InterPro"/>
</dbReference>
<dbReference type="InterPro" id="IPR020899">
    <property type="entry name" value="Arg_repress_C"/>
</dbReference>
<evidence type="ECO:0000256" key="3">
    <source>
        <dbReference type="ARBA" id="ARBA00022490"/>
    </source>
</evidence>
<dbReference type="GO" id="GO:0003677">
    <property type="term" value="F:DNA binding"/>
    <property type="evidence" value="ECO:0007669"/>
    <property type="project" value="UniProtKB-KW"/>
</dbReference>
<dbReference type="Gene3D" id="3.30.1360.40">
    <property type="match status" value="1"/>
</dbReference>
<sequence length="199" mass="20697">MSQIPATKAARQALITQAIVRGTIRSQSDLSQALAEHGVSVTQATLSRDLLELRALKVHTPEGLVYTLPPEGGGYHGPRLAEQETVLARRLERLAADLLVSAEFGGNLAVLRTPPGAAHFFASAIDHSILPGVLGTIAGDDTVLVITRDADVAQLVVERLLELAAHVADEAGAPTGAPETAPHGAPPASDPAQHQETTA</sequence>
<dbReference type="GO" id="GO:1900079">
    <property type="term" value="P:regulation of arginine biosynthetic process"/>
    <property type="evidence" value="ECO:0007669"/>
    <property type="project" value="UniProtKB-UniRule"/>
</dbReference>
<dbReference type="PRINTS" id="PR01467">
    <property type="entry name" value="ARGREPRESSOR"/>
</dbReference>
<evidence type="ECO:0000256" key="8">
    <source>
        <dbReference type="HAMAP-Rule" id="MF_00173"/>
    </source>
</evidence>
<dbReference type="InterPro" id="IPR036390">
    <property type="entry name" value="WH_DNA-bd_sf"/>
</dbReference>
<reference evidence="12 13" key="1">
    <citation type="submission" date="2019-06" db="EMBL/GenBank/DDBJ databases">
        <title>Draft genome sequence of Miniimonas arenae KCTC 19750T isolated from sea sand.</title>
        <authorList>
            <person name="Park S.-J."/>
        </authorList>
    </citation>
    <scope>NUCLEOTIDE SEQUENCE [LARGE SCALE GENOMIC DNA]</scope>
    <source>
        <strain evidence="12 13">KCTC 19750</strain>
    </source>
</reference>
<dbReference type="RefSeq" id="WP_108719723.1">
    <property type="nucleotide sequence ID" value="NZ_VENP01000001.1"/>
</dbReference>
<proteinExistence type="inferred from homology"/>
<keyword evidence="13" id="KW-1185">Reference proteome</keyword>
<keyword evidence="8" id="KW-0028">Amino-acid biosynthesis</keyword>
<evidence type="ECO:0000313" key="12">
    <source>
        <dbReference type="EMBL" id="TNU77210.1"/>
    </source>
</evidence>
<dbReference type="GO" id="GO:0034618">
    <property type="term" value="F:arginine binding"/>
    <property type="evidence" value="ECO:0007669"/>
    <property type="project" value="InterPro"/>
</dbReference>
<dbReference type="OrthoDB" id="7060358at2"/>
<evidence type="ECO:0000256" key="7">
    <source>
        <dbReference type="ARBA" id="ARBA00023163"/>
    </source>
</evidence>
<comment type="pathway">
    <text evidence="8">Amino-acid biosynthesis; L-arginine biosynthesis [regulation].</text>
</comment>
<keyword evidence="6 8" id="KW-0238">DNA-binding</keyword>
<evidence type="ECO:0000259" key="10">
    <source>
        <dbReference type="Pfam" id="PF01316"/>
    </source>
</evidence>
<dbReference type="GO" id="GO:0003700">
    <property type="term" value="F:DNA-binding transcription factor activity"/>
    <property type="evidence" value="ECO:0007669"/>
    <property type="project" value="UniProtKB-UniRule"/>
</dbReference>
<keyword evidence="3 8" id="KW-0963">Cytoplasm</keyword>
<dbReference type="SUPFAM" id="SSF46785">
    <property type="entry name" value="Winged helix' DNA-binding domain"/>
    <property type="match status" value="1"/>
</dbReference>
<dbReference type="Gene3D" id="1.10.10.10">
    <property type="entry name" value="Winged helix-like DNA-binding domain superfamily/Winged helix DNA-binding domain"/>
    <property type="match status" value="1"/>
</dbReference>
<evidence type="ECO:0000256" key="4">
    <source>
        <dbReference type="ARBA" id="ARBA00022491"/>
    </source>
</evidence>
<dbReference type="InterPro" id="IPR020900">
    <property type="entry name" value="Arg_repress_DNA-bd"/>
</dbReference>
<dbReference type="EMBL" id="VENP01000001">
    <property type="protein sequence ID" value="TNU77210.1"/>
    <property type="molecule type" value="Genomic_DNA"/>
</dbReference>
<dbReference type="HAMAP" id="MF_00173">
    <property type="entry name" value="Arg_repressor"/>
    <property type="match status" value="1"/>
</dbReference>
<keyword evidence="8" id="KW-0055">Arginine biosynthesis</keyword>
<comment type="similarity">
    <text evidence="2 8">Belongs to the ArgR family.</text>
</comment>
<feature type="domain" description="Arginine repressor DNA-binding" evidence="10">
    <location>
        <begin position="7"/>
        <end position="72"/>
    </location>
</feature>
<name>A0A5C5BG01_9MICO</name>
<dbReference type="UniPathway" id="UPA00068"/>
<dbReference type="InterPro" id="IPR036251">
    <property type="entry name" value="Arg_repress_C_sf"/>
</dbReference>
<evidence type="ECO:0000256" key="9">
    <source>
        <dbReference type="SAM" id="MobiDB-lite"/>
    </source>
</evidence>
<dbReference type="SUPFAM" id="SSF55252">
    <property type="entry name" value="C-terminal domain of arginine repressor"/>
    <property type="match status" value="1"/>
</dbReference>
<feature type="compositionally biased region" description="Low complexity" evidence="9">
    <location>
        <begin position="171"/>
        <end position="183"/>
    </location>
</feature>
<keyword evidence="4 8" id="KW-0678">Repressor</keyword>
<dbReference type="GO" id="GO:0006526">
    <property type="term" value="P:L-arginine biosynthetic process"/>
    <property type="evidence" value="ECO:0007669"/>
    <property type="project" value="UniProtKB-UniPathway"/>
</dbReference>
<comment type="caution">
    <text evidence="12">The sequence shown here is derived from an EMBL/GenBank/DDBJ whole genome shotgun (WGS) entry which is preliminary data.</text>
</comment>
<evidence type="ECO:0000256" key="5">
    <source>
        <dbReference type="ARBA" id="ARBA00023015"/>
    </source>
</evidence>
<dbReference type="Proteomes" id="UP000313849">
    <property type="component" value="Unassembled WGS sequence"/>
</dbReference>
<comment type="subcellular location">
    <subcellularLocation>
        <location evidence="1 8">Cytoplasm</location>
    </subcellularLocation>
</comment>
<evidence type="ECO:0000256" key="2">
    <source>
        <dbReference type="ARBA" id="ARBA00008316"/>
    </source>
</evidence>
<evidence type="ECO:0000256" key="1">
    <source>
        <dbReference type="ARBA" id="ARBA00004496"/>
    </source>
</evidence>
<keyword evidence="5 8" id="KW-0805">Transcription regulation</keyword>
<dbReference type="Pfam" id="PF01316">
    <property type="entry name" value="Arg_repressor"/>
    <property type="match status" value="1"/>
</dbReference>
<evidence type="ECO:0000259" key="11">
    <source>
        <dbReference type="Pfam" id="PF02863"/>
    </source>
</evidence>
<accession>A0A5C5BG01</accession>
<protein>
    <recommendedName>
        <fullName evidence="8">Arginine repressor</fullName>
    </recommendedName>
</protein>
<dbReference type="PANTHER" id="PTHR34471:SF1">
    <property type="entry name" value="ARGININE REPRESSOR"/>
    <property type="match status" value="1"/>
</dbReference>
<organism evidence="12 13">
    <name type="scientific">Miniimonas arenae</name>
    <dbReference type="NCBI Taxonomy" id="676201"/>
    <lineage>
        <taxon>Bacteria</taxon>
        <taxon>Bacillati</taxon>
        <taxon>Actinomycetota</taxon>
        <taxon>Actinomycetes</taxon>
        <taxon>Micrococcales</taxon>
        <taxon>Beutenbergiaceae</taxon>
        <taxon>Miniimonas</taxon>
    </lineage>
</organism>
<dbReference type="Pfam" id="PF02863">
    <property type="entry name" value="Arg_repressor_C"/>
    <property type="match status" value="1"/>
</dbReference>
<comment type="function">
    <text evidence="8">Regulates arginine biosynthesis genes.</text>
</comment>
<dbReference type="InterPro" id="IPR001669">
    <property type="entry name" value="Arg_repress"/>
</dbReference>
<evidence type="ECO:0000313" key="13">
    <source>
        <dbReference type="Proteomes" id="UP000313849"/>
    </source>
</evidence>
<evidence type="ECO:0000256" key="6">
    <source>
        <dbReference type="ARBA" id="ARBA00023125"/>
    </source>
</evidence>
<feature type="region of interest" description="Disordered" evidence="9">
    <location>
        <begin position="171"/>
        <end position="199"/>
    </location>
</feature>
<keyword evidence="7 8" id="KW-0804">Transcription</keyword>